<accession>A0A9X4AXN5</accession>
<protein>
    <submittedName>
        <fullName evidence="1">DUF488 domain-containing protein</fullName>
    </submittedName>
</protein>
<dbReference type="PANTHER" id="PTHR39337">
    <property type="entry name" value="BLR5642 PROTEIN"/>
    <property type="match status" value="1"/>
</dbReference>
<comment type="caution">
    <text evidence="1">The sequence shown here is derived from an EMBL/GenBank/DDBJ whole genome shotgun (WGS) entry which is preliminary data.</text>
</comment>
<dbReference type="InterPro" id="IPR014519">
    <property type="entry name" value="UCP024492"/>
</dbReference>
<gene>
    <name evidence="1" type="ORF">KEG57_38455</name>
</gene>
<keyword evidence="2" id="KW-1185">Reference proteome</keyword>
<dbReference type="EMBL" id="JAGTJJ010000038">
    <property type="protein sequence ID" value="MDC3986422.1"/>
    <property type="molecule type" value="Genomic_DNA"/>
</dbReference>
<name>A0A9X4AXN5_9BACT</name>
<dbReference type="InterPro" id="IPR007438">
    <property type="entry name" value="DUF488"/>
</dbReference>
<organism evidence="1 2">
    <name type="scientific">Polyangium jinanense</name>
    <dbReference type="NCBI Taxonomy" id="2829994"/>
    <lineage>
        <taxon>Bacteria</taxon>
        <taxon>Pseudomonadati</taxon>
        <taxon>Myxococcota</taxon>
        <taxon>Polyangia</taxon>
        <taxon>Polyangiales</taxon>
        <taxon>Polyangiaceae</taxon>
        <taxon>Polyangium</taxon>
    </lineage>
</organism>
<dbReference type="PIRSF" id="PIRSF024492">
    <property type="entry name" value="UCP024492"/>
    <property type="match status" value="1"/>
</dbReference>
<dbReference type="PANTHER" id="PTHR39337:SF1">
    <property type="entry name" value="BLR5642 PROTEIN"/>
    <property type="match status" value="1"/>
</dbReference>
<evidence type="ECO:0000313" key="1">
    <source>
        <dbReference type="EMBL" id="MDC3986422.1"/>
    </source>
</evidence>
<dbReference type="Proteomes" id="UP001151081">
    <property type="component" value="Unassembled WGS sequence"/>
</dbReference>
<evidence type="ECO:0000313" key="2">
    <source>
        <dbReference type="Proteomes" id="UP001151081"/>
    </source>
</evidence>
<proteinExistence type="predicted"/>
<dbReference type="AlphaFoldDB" id="A0A9X4AXN5"/>
<sequence length="183" mass="20443">MPTIYTIGHGTRSLEELVETLGGASVARLFDVRRYPGSRRNPQFGRDALAASLPGLGVEYVFRGEELGGRRRPKRPSRHPALEDEGFRAYADYMDEPAFEDALEHLVGDAQQGGPLAVMCAETAWQRCHRRLIADALVLCGVPVEHLLSPTRREPHRLTHGVRADEHGRPVYDMGQTTELFSR</sequence>
<reference evidence="1 2" key="1">
    <citation type="submission" date="2021-04" db="EMBL/GenBank/DDBJ databases">
        <title>Genome analysis of Polyangium sp.</title>
        <authorList>
            <person name="Li Y."/>
            <person name="Wang J."/>
        </authorList>
    </citation>
    <scope>NUCLEOTIDE SEQUENCE [LARGE SCALE GENOMIC DNA]</scope>
    <source>
        <strain evidence="1 2">SDU14</strain>
    </source>
</reference>
<dbReference type="Pfam" id="PF04343">
    <property type="entry name" value="DUF488"/>
    <property type="match status" value="1"/>
</dbReference>